<protein>
    <recommendedName>
        <fullName evidence="1">DUF8205 domain-containing protein</fullName>
    </recommendedName>
</protein>
<name>A0AAD7HRM7_9AGAR</name>
<dbReference type="Pfam" id="PF26632">
    <property type="entry name" value="DUF8205"/>
    <property type="match status" value="2"/>
</dbReference>
<dbReference type="AlphaFoldDB" id="A0AAD7HRM7"/>
<reference evidence="2" key="1">
    <citation type="submission" date="2023-03" db="EMBL/GenBank/DDBJ databases">
        <title>Massive genome expansion in bonnet fungi (Mycena s.s.) driven by repeated elements and novel gene families across ecological guilds.</title>
        <authorList>
            <consortium name="Lawrence Berkeley National Laboratory"/>
            <person name="Harder C.B."/>
            <person name="Miyauchi S."/>
            <person name="Viragh M."/>
            <person name="Kuo A."/>
            <person name="Thoen E."/>
            <person name="Andreopoulos B."/>
            <person name="Lu D."/>
            <person name="Skrede I."/>
            <person name="Drula E."/>
            <person name="Henrissat B."/>
            <person name="Morin E."/>
            <person name="Kohler A."/>
            <person name="Barry K."/>
            <person name="LaButti K."/>
            <person name="Morin E."/>
            <person name="Salamov A."/>
            <person name="Lipzen A."/>
            <person name="Mereny Z."/>
            <person name="Hegedus B."/>
            <person name="Baldrian P."/>
            <person name="Stursova M."/>
            <person name="Weitz H."/>
            <person name="Taylor A."/>
            <person name="Grigoriev I.V."/>
            <person name="Nagy L.G."/>
            <person name="Martin F."/>
            <person name="Kauserud H."/>
        </authorList>
    </citation>
    <scope>NUCLEOTIDE SEQUENCE</scope>
    <source>
        <strain evidence="2">CBHHK182m</strain>
    </source>
</reference>
<feature type="domain" description="DUF8205" evidence="1">
    <location>
        <begin position="153"/>
        <end position="204"/>
    </location>
</feature>
<organism evidence="2 3">
    <name type="scientific">Mycena metata</name>
    <dbReference type="NCBI Taxonomy" id="1033252"/>
    <lineage>
        <taxon>Eukaryota</taxon>
        <taxon>Fungi</taxon>
        <taxon>Dikarya</taxon>
        <taxon>Basidiomycota</taxon>
        <taxon>Agaricomycotina</taxon>
        <taxon>Agaricomycetes</taxon>
        <taxon>Agaricomycetidae</taxon>
        <taxon>Agaricales</taxon>
        <taxon>Marasmiineae</taxon>
        <taxon>Mycenaceae</taxon>
        <taxon>Mycena</taxon>
    </lineage>
</organism>
<gene>
    <name evidence="2" type="ORF">B0H16DRAFT_1735813</name>
</gene>
<sequence length="228" mass="25157">MKSLVIIFAAFSPGPFLANPFLNLYLQAYLILHFDLLRHPHVDPPFNARVDIGIEPAEIPDFLDIFLGNQPRAGETKGMVQVNAVTPLELIAAAELSPERALFGNGESVQTIASTIRIHPVAMELVCRAEPQVRTSAITGEVTEVPFNFDTALNMHIRADKNDQLLLRTTLRPSDVQNIRDAAANLPTHSTRVLRAKMARESIYTPVSVSGGVVTRMPLEYDFLCNIS</sequence>
<evidence type="ECO:0000313" key="3">
    <source>
        <dbReference type="Proteomes" id="UP001215598"/>
    </source>
</evidence>
<keyword evidence="3" id="KW-1185">Reference proteome</keyword>
<comment type="caution">
    <text evidence="2">The sequence shown here is derived from an EMBL/GenBank/DDBJ whole genome shotgun (WGS) entry which is preliminary data.</text>
</comment>
<dbReference type="EMBL" id="JARKIB010000189">
    <property type="protein sequence ID" value="KAJ7726109.1"/>
    <property type="molecule type" value="Genomic_DNA"/>
</dbReference>
<feature type="domain" description="DUF8205" evidence="1">
    <location>
        <begin position="16"/>
        <end position="88"/>
    </location>
</feature>
<evidence type="ECO:0000313" key="2">
    <source>
        <dbReference type="EMBL" id="KAJ7726109.1"/>
    </source>
</evidence>
<evidence type="ECO:0000259" key="1">
    <source>
        <dbReference type="Pfam" id="PF26632"/>
    </source>
</evidence>
<dbReference type="InterPro" id="IPR058518">
    <property type="entry name" value="DUF8205"/>
</dbReference>
<proteinExistence type="predicted"/>
<accession>A0AAD7HRM7</accession>
<dbReference type="Proteomes" id="UP001215598">
    <property type="component" value="Unassembled WGS sequence"/>
</dbReference>